<feature type="transmembrane region" description="Helical" evidence="9">
    <location>
        <begin position="157"/>
        <end position="179"/>
    </location>
</feature>
<dbReference type="EMBL" id="NPIA01000007">
    <property type="protein sequence ID" value="OZM56349.1"/>
    <property type="molecule type" value="Genomic_DNA"/>
</dbReference>
<dbReference type="Pfam" id="PF02254">
    <property type="entry name" value="TrkA_N"/>
    <property type="match status" value="1"/>
</dbReference>
<dbReference type="InterPro" id="IPR036291">
    <property type="entry name" value="NAD(P)-bd_dom_sf"/>
</dbReference>
<dbReference type="SUPFAM" id="SSF116726">
    <property type="entry name" value="TrkA C-terminal domain-like"/>
    <property type="match status" value="1"/>
</dbReference>
<feature type="transmembrane region" description="Helical" evidence="9">
    <location>
        <begin position="302"/>
        <end position="323"/>
    </location>
</feature>
<dbReference type="GO" id="GO:0015297">
    <property type="term" value="F:antiporter activity"/>
    <property type="evidence" value="ECO:0007669"/>
    <property type="project" value="UniProtKB-KW"/>
</dbReference>
<evidence type="ECO:0000256" key="5">
    <source>
        <dbReference type="ARBA" id="ARBA00022692"/>
    </source>
</evidence>
<comment type="similarity">
    <text evidence="2">Belongs to the monovalent cation:proton antiporter 2 (CPA2) transporter (TC 2.A.37) family.</text>
</comment>
<feature type="transmembrane region" description="Helical" evidence="9">
    <location>
        <begin position="365"/>
        <end position="385"/>
    </location>
</feature>
<keyword evidence="12" id="KW-1185">Reference proteome</keyword>
<dbReference type="SUPFAM" id="SSF51735">
    <property type="entry name" value="NAD(P)-binding Rossmann-fold domains"/>
    <property type="match status" value="1"/>
</dbReference>
<evidence type="ECO:0000313" key="12">
    <source>
        <dbReference type="Proteomes" id="UP000217083"/>
    </source>
</evidence>
<evidence type="ECO:0000256" key="4">
    <source>
        <dbReference type="ARBA" id="ARBA00022449"/>
    </source>
</evidence>
<proteinExistence type="inferred from homology"/>
<dbReference type="GO" id="GO:0006813">
    <property type="term" value="P:potassium ion transport"/>
    <property type="evidence" value="ECO:0007669"/>
    <property type="project" value="InterPro"/>
</dbReference>
<feature type="transmembrane region" description="Helical" evidence="9">
    <location>
        <begin position="242"/>
        <end position="260"/>
    </location>
</feature>
<organism evidence="11 12">
    <name type="scientific">Lottiidibacillus patelloidae</name>
    <dbReference type="NCBI Taxonomy" id="2670334"/>
    <lineage>
        <taxon>Bacteria</taxon>
        <taxon>Bacillati</taxon>
        <taxon>Bacillota</taxon>
        <taxon>Bacilli</taxon>
        <taxon>Bacillales</taxon>
        <taxon>Bacillaceae</taxon>
        <taxon>Lottiidibacillus</taxon>
    </lineage>
</organism>
<evidence type="ECO:0000313" key="11">
    <source>
        <dbReference type="EMBL" id="OZM56349.1"/>
    </source>
</evidence>
<evidence type="ECO:0000256" key="6">
    <source>
        <dbReference type="ARBA" id="ARBA00022989"/>
    </source>
</evidence>
<dbReference type="Pfam" id="PF00999">
    <property type="entry name" value="Na_H_Exchanger"/>
    <property type="match status" value="1"/>
</dbReference>
<sequence>MMEHVSLFSLMFVVGIAFFVPILLHKFNLNMIPVVVAEIIAGLIIGKSGLNIISEDVWLSLISTLGFIFLMFLSGLEIDFSMLESKNKKQKFNPLLIATIIFSLMFGLSYGLSVVLENMGLIEDAFFMTLIISTISLGVVVPVLKEKGIMDSLYGQTLLLIATVSDFLTMILLAVYVMVKHASGFKSLSILLLFVVMFVTYRSVKKYFKLKFFDHLMSGTIQLGTRGVFALILIFVSLSETLGAESILGAFLAGMIVSLINPKKTFIKQLDSFGYGFFIPIFFVMVGVNMDLKALLSDKKSLIIIPILLIVLYISKILPSLLLKKWFPWKKTLSSGILLTSTLSLVIAAVEIGKEMDVVSEQMGNSAILVAIITCIISPILFNKLTVANKRDKKKVTIIGANRITLPVSLDLQKHDGYEVRMFGSEQSKVEPEMVSKKTQFPLIEVPKLTCEALNMHNAFDADMLIVATGNDDDNITIAHYAKEIGLENVIIRVEDAQKHKEQINEGMNVFSTLFAARTLLKALTLRPSILKLFTYQNDLLREISVGNSKYDDLQLRQIPFLGDALVIQIFRDEEPIVPHGDTRLKLGDKLLASGSKENLDDLAKELQ</sequence>
<comment type="caution">
    <text evidence="11">The sequence shown here is derived from an EMBL/GenBank/DDBJ whole genome shotgun (WGS) entry which is preliminary data.</text>
</comment>
<feature type="transmembrane region" description="Helical" evidence="9">
    <location>
        <begin position="185"/>
        <end position="204"/>
    </location>
</feature>
<feature type="transmembrane region" description="Helical" evidence="9">
    <location>
        <begin position="31"/>
        <end position="52"/>
    </location>
</feature>
<dbReference type="RefSeq" id="WP_094925864.1">
    <property type="nucleotide sequence ID" value="NZ_NPIA01000007.1"/>
</dbReference>
<dbReference type="Proteomes" id="UP000217083">
    <property type="component" value="Unassembled WGS sequence"/>
</dbReference>
<gene>
    <name evidence="11" type="ORF">CIB95_13120</name>
</gene>
<accession>A0A263BRL8</accession>
<comment type="subcellular location">
    <subcellularLocation>
        <location evidence="1">Membrane</location>
        <topology evidence="1">Multi-pass membrane protein</topology>
    </subcellularLocation>
</comment>
<keyword evidence="4" id="KW-0050">Antiport</keyword>
<dbReference type="GO" id="GO:0008324">
    <property type="term" value="F:monoatomic cation transmembrane transporter activity"/>
    <property type="evidence" value="ECO:0007669"/>
    <property type="project" value="InterPro"/>
</dbReference>
<evidence type="ECO:0000256" key="1">
    <source>
        <dbReference type="ARBA" id="ARBA00004141"/>
    </source>
</evidence>
<dbReference type="InterPro" id="IPR036721">
    <property type="entry name" value="RCK_C_sf"/>
</dbReference>
<keyword evidence="8 9" id="KW-0472">Membrane</keyword>
<dbReference type="InterPro" id="IPR006037">
    <property type="entry name" value="RCK_C"/>
</dbReference>
<feature type="transmembrane region" description="Helical" evidence="9">
    <location>
        <begin position="92"/>
        <end position="113"/>
    </location>
</feature>
<feature type="transmembrane region" description="Helical" evidence="9">
    <location>
        <begin position="272"/>
        <end position="290"/>
    </location>
</feature>
<protein>
    <submittedName>
        <fullName evidence="11">Sodium:proton antiporter</fullName>
    </submittedName>
</protein>
<dbReference type="PROSITE" id="PS51202">
    <property type="entry name" value="RCK_C"/>
    <property type="match status" value="1"/>
</dbReference>
<evidence type="ECO:0000256" key="9">
    <source>
        <dbReference type="SAM" id="Phobius"/>
    </source>
</evidence>
<keyword evidence="7" id="KW-0406">Ion transport</keyword>
<dbReference type="Gene3D" id="1.20.1530.20">
    <property type="match status" value="1"/>
</dbReference>
<feature type="transmembrane region" description="Helical" evidence="9">
    <location>
        <begin position="58"/>
        <end position="80"/>
    </location>
</feature>
<reference evidence="12" key="1">
    <citation type="submission" date="2017-08" db="EMBL/GenBank/DDBJ databases">
        <authorList>
            <person name="Huang Z."/>
        </authorList>
    </citation>
    <scope>NUCLEOTIDE SEQUENCE [LARGE SCALE GENOMIC DNA]</scope>
    <source>
        <strain evidence="12">SA5d-4</strain>
    </source>
</reference>
<evidence type="ECO:0000256" key="3">
    <source>
        <dbReference type="ARBA" id="ARBA00022448"/>
    </source>
</evidence>
<dbReference type="Gene3D" id="3.30.70.1450">
    <property type="entry name" value="Regulator of K+ conductance, C-terminal domain"/>
    <property type="match status" value="1"/>
</dbReference>
<feature type="transmembrane region" description="Helical" evidence="9">
    <location>
        <begin position="125"/>
        <end position="145"/>
    </location>
</feature>
<dbReference type="AlphaFoldDB" id="A0A263BRL8"/>
<name>A0A263BRL8_9BACI</name>
<feature type="transmembrane region" description="Helical" evidence="9">
    <location>
        <begin position="216"/>
        <end position="236"/>
    </location>
</feature>
<dbReference type="PANTHER" id="PTHR43562">
    <property type="entry name" value="NAPA-TYPE SODIUM/HYDROGEN ANTIPORTER"/>
    <property type="match status" value="1"/>
</dbReference>
<reference evidence="11 12" key="2">
    <citation type="submission" date="2017-09" db="EMBL/GenBank/DDBJ databases">
        <title>Bacillus patelloidae sp. nov., isolated from the intestinal tract of a marine limpet.</title>
        <authorList>
            <person name="Liu R."/>
            <person name="Dong C."/>
            <person name="Shao Z."/>
        </authorList>
    </citation>
    <scope>NUCLEOTIDE SEQUENCE [LARGE SCALE GENOMIC DNA]</scope>
    <source>
        <strain evidence="11 12">SA5d-4</strain>
    </source>
</reference>
<feature type="transmembrane region" description="Helical" evidence="9">
    <location>
        <begin position="6"/>
        <end position="24"/>
    </location>
</feature>
<keyword evidence="5 9" id="KW-0812">Transmembrane</keyword>
<dbReference type="InterPro" id="IPR038770">
    <property type="entry name" value="Na+/solute_symporter_sf"/>
</dbReference>
<evidence type="ECO:0000259" key="10">
    <source>
        <dbReference type="PROSITE" id="PS51202"/>
    </source>
</evidence>
<evidence type="ECO:0000256" key="8">
    <source>
        <dbReference type="ARBA" id="ARBA00023136"/>
    </source>
</evidence>
<dbReference type="GO" id="GO:0016020">
    <property type="term" value="C:membrane"/>
    <property type="evidence" value="ECO:0007669"/>
    <property type="project" value="UniProtKB-SubCell"/>
</dbReference>
<dbReference type="GO" id="GO:1902600">
    <property type="term" value="P:proton transmembrane transport"/>
    <property type="evidence" value="ECO:0007669"/>
    <property type="project" value="InterPro"/>
</dbReference>
<keyword evidence="3" id="KW-0813">Transport</keyword>
<dbReference type="Pfam" id="PF02080">
    <property type="entry name" value="TrkA_C"/>
    <property type="match status" value="1"/>
</dbReference>
<keyword evidence="6 9" id="KW-1133">Transmembrane helix</keyword>
<evidence type="ECO:0000256" key="7">
    <source>
        <dbReference type="ARBA" id="ARBA00023065"/>
    </source>
</evidence>
<dbReference type="PANTHER" id="PTHR43562:SF1">
    <property type="entry name" value="NA(+)_H(+) ANTIPORTER YJBQ-RELATED"/>
    <property type="match status" value="1"/>
</dbReference>
<dbReference type="InterPro" id="IPR003148">
    <property type="entry name" value="RCK_N"/>
</dbReference>
<dbReference type="InterPro" id="IPR006153">
    <property type="entry name" value="Cation/H_exchanger_TM"/>
</dbReference>
<feature type="transmembrane region" description="Helical" evidence="9">
    <location>
        <begin position="335"/>
        <end position="353"/>
    </location>
</feature>
<evidence type="ECO:0000256" key="2">
    <source>
        <dbReference type="ARBA" id="ARBA00005551"/>
    </source>
</evidence>
<feature type="domain" description="RCK C-terminal" evidence="10">
    <location>
        <begin position="528"/>
        <end position="608"/>
    </location>
</feature>
<dbReference type="Gene3D" id="3.40.50.720">
    <property type="entry name" value="NAD(P)-binding Rossmann-like Domain"/>
    <property type="match status" value="1"/>
</dbReference>